<reference evidence="1" key="1">
    <citation type="submission" date="2014-09" db="EMBL/GenBank/DDBJ databases">
        <authorList>
            <person name="Magalhaes I.L.F."/>
            <person name="Oliveira U."/>
            <person name="Santos F.R."/>
            <person name="Vidigal T.H.D.A."/>
            <person name="Brescovit A.D."/>
            <person name="Santos A.J."/>
        </authorList>
    </citation>
    <scope>NUCLEOTIDE SEQUENCE</scope>
    <source>
        <tissue evidence="1">Shoot tissue taken approximately 20 cm above the soil surface</tissue>
    </source>
</reference>
<name>A0A0A9AFG8_ARUDO</name>
<dbReference type="EMBL" id="GBRH01252048">
    <property type="protein sequence ID" value="JAD45847.1"/>
    <property type="molecule type" value="Transcribed_RNA"/>
</dbReference>
<evidence type="ECO:0000313" key="1">
    <source>
        <dbReference type="EMBL" id="JAD45847.1"/>
    </source>
</evidence>
<accession>A0A0A9AFG8</accession>
<dbReference type="AlphaFoldDB" id="A0A0A9AFG8"/>
<protein>
    <submittedName>
        <fullName evidence="1">Uncharacterized protein</fullName>
    </submittedName>
</protein>
<reference evidence="1" key="2">
    <citation type="journal article" date="2015" name="Data Brief">
        <title>Shoot transcriptome of the giant reed, Arundo donax.</title>
        <authorList>
            <person name="Barrero R.A."/>
            <person name="Guerrero F.D."/>
            <person name="Moolhuijzen P."/>
            <person name="Goolsby J.A."/>
            <person name="Tidwell J."/>
            <person name="Bellgard S.E."/>
            <person name="Bellgard M.I."/>
        </authorList>
    </citation>
    <scope>NUCLEOTIDE SEQUENCE</scope>
    <source>
        <tissue evidence="1">Shoot tissue taken approximately 20 cm above the soil surface</tissue>
    </source>
</reference>
<organism evidence="1">
    <name type="scientific">Arundo donax</name>
    <name type="common">Giant reed</name>
    <name type="synonym">Donax arundinaceus</name>
    <dbReference type="NCBI Taxonomy" id="35708"/>
    <lineage>
        <taxon>Eukaryota</taxon>
        <taxon>Viridiplantae</taxon>
        <taxon>Streptophyta</taxon>
        <taxon>Embryophyta</taxon>
        <taxon>Tracheophyta</taxon>
        <taxon>Spermatophyta</taxon>
        <taxon>Magnoliopsida</taxon>
        <taxon>Liliopsida</taxon>
        <taxon>Poales</taxon>
        <taxon>Poaceae</taxon>
        <taxon>PACMAD clade</taxon>
        <taxon>Arundinoideae</taxon>
        <taxon>Arundineae</taxon>
        <taxon>Arundo</taxon>
    </lineage>
</organism>
<proteinExistence type="predicted"/>
<sequence length="34" mass="3855">MNCMLHCHAISLFSTFFCDAENLHGYKSITGLLH</sequence>